<dbReference type="Gene3D" id="1.10.443.10">
    <property type="entry name" value="Intergrase catalytic core"/>
    <property type="match status" value="1"/>
</dbReference>
<dbReference type="InterPro" id="IPR013762">
    <property type="entry name" value="Integrase-like_cat_sf"/>
</dbReference>
<gene>
    <name evidence="4" type="ORF">FB45DRAFT_736141</name>
</gene>
<dbReference type="Gene3D" id="1.10.150.130">
    <property type="match status" value="1"/>
</dbReference>
<dbReference type="PANTHER" id="PTHR34605">
    <property type="entry name" value="PHAGE_INTEGRASE DOMAIN-CONTAINING PROTEIN"/>
    <property type="match status" value="1"/>
</dbReference>
<name>A0AAD7FYF3_9AGAR</name>
<dbReference type="GO" id="GO:0003677">
    <property type="term" value="F:DNA binding"/>
    <property type="evidence" value="ECO:0007669"/>
    <property type="project" value="UniProtKB-KW"/>
</dbReference>
<dbReference type="InterPro" id="IPR010998">
    <property type="entry name" value="Integrase_recombinase_N"/>
</dbReference>
<comment type="caution">
    <text evidence="4">The sequence shown here is derived from an EMBL/GenBank/DDBJ whole genome shotgun (WGS) entry which is preliminary data.</text>
</comment>
<evidence type="ECO:0000256" key="2">
    <source>
        <dbReference type="ARBA" id="ARBA00023172"/>
    </source>
</evidence>
<dbReference type="PANTHER" id="PTHR34605:SF4">
    <property type="entry name" value="DNA ADENINE METHYLTRANSFERASE"/>
    <property type="match status" value="1"/>
</dbReference>
<sequence length="407" mass="44967">MDIRRAAAAGLPPKRARKPASSNIIEPSSFRPLVPADRRLLLWTTPFSANAHDEFEAAGLPLDLEARVFQHLLDTQVDDTRSSYGAGLLRFTQFCDRLRIPERDRMPASRALLSGFVAEAAGTCTGKCIRNWLNGLRAWHKLNGAVWNGNDTWISSLKISADKKGMRFKRPPRGPITLAHLRALRAVLDISSPMGAAVWSVALAAYGGCRRLGELLLKTLSGFSTTHDTTRETRITFNAVNGRLTCGIKLVWTKTTTIVGGECILTQIIGVDSDLCPVQAFRNHLRVNHTPPPDTPLFAFRTPKGWRYLTKDAFITTSSAAYHAAGLDLVFSHSYRIGGSLALLSAGVAPEIIMKLGGWSSLCFLLYWRRLQEVIPMAISRAWDERIREFAKTHGHPPDISSLSLDD</sequence>
<dbReference type="GO" id="GO:0006310">
    <property type="term" value="P:DNA recombination"/>
    <property type="evidence" value="ECO:0007669"/>
    <property type="project" value="UniProtKB-KW"/>
</dbReference>
<organism evidence="4 5">
    <name type="scientific">Roridomyces roridus</name>
    <dbReference type="NCBI Taxonomy" id="1738132"/>
    <lineage>
        <taxon>Eukaryota</taxon>
        <taxon>Fungi</taxon>
        <taxon>Dikarya</taxon>
        <taxon>Basidiomycota</taxon>
        <taxon>Agaricomycotina</taxon>
        <taxon>Agaricomycetes</taxon>
        <taxon>Agaricomycetidae</taxon>
        <taxon>Agaricales</taxon>
        <taxon>Marasmiineae</taxon>
        <taxon>Mycenaceae</taxon>
        <taxon>Roridomyces</taxon>
    </lineage>
</organism>
<protein>
    <recommendedName>
        <fullName evidence="6">DNA breaking-rejoining enzyme</fullName>
    </recommendedName>
</protein>
<dbReference type="AlphaFoldDB" id="A0AAD7FYF3"/>
<reference evidence="4" key="1">
    <citation type="submission" date="2023-03" db="EMBL/GenBank/DDBJ databases">
        <title>Massive genome expansion in bonnet fungi (Mycena s.s.) driven by repeated elements and novel gene families across ecological guilds.</title>
        <authorList>
            <consortium name="Lawrence Berkeley National Laboratory"/>
            <person name="Harder C.B."/>
            <person name="Miyauchi S."/>
            <person name="Viragh M."/>
            <person name="Kuo A."/>
            <person name="Thoen E."/>
            <person name="Andreopoulos B."/>
            <person name="Lu D."/>
            <person name="Skrede I."/>
            <person name="Drula E."/>
            <person name="Henrissat B."/>
            <person name="Morin E."/>
            <person name="Kohler A."/>
            <person name="Barry K."/>
            <person name="LaButti K."/>
            <person name="Morin E."/>
            <person name="Salamov A."/>
            <person name="Lipzen A."/>
            <person name="Mereny Z."/>
            <person name="Hegedus B."/>
            <person name="Baldrian P."/>
            <person name="Stursova M."/>
            <person name="Weitz H."/>
            <person name="Taylor A."/>
            <person name="Grigoriev I.V."/>
            <person name="Nagy L.G."/>
            <person name="Martin F."/>
            <person name="Kauserud H."/>
        </authorList>
    </citation>
    <scope>NUCLEOTIDE SEQUENCE</scope>
    <source>
        <strain evidence="4">9284</strain>
    </source>
</reference>
<keyword evidence="1" id="KW-0238">DNA-binding</keyword>
<feature type="region of interest" description="Disordered" evidence="3">
    <location>
        <begin position="1"/>
        <end position="22"/>
    </location>
</feature>
<keyword evidence="5" id="KW-1185">Reference proteome</keyword>
<dbReference type="GO" id="GO:0015074">
    <property type="term" value="P:DNA integration"/>
    <property type="evidence" value="ECO:0007669"/>
    <property type="project" value="InterPro"/>
</dbReference>
<keyword evidence="2" id="KW-0233">DNA recombination</keyword>
<dbReference type="EMBL" id="JARKIF010000003">
    <property type="protein sequence ID" value="KAJ7644178.1"/>
    <property type="molecule type" value="Genomic_DNA"/>
</dbReference>
<evidence type="ECO:0000313" key="4">
    <source>
        <dbReference type="EMBL" id="KAJ7644178.1"/>
    </source>
</evidence>
<evidence type="ECO:0000256" key="3">
    <source>
        <dbReference type="SAM" id="MobiDB-lite"/>
    </source>
</evidence>
<dbReference type="InterPro" id="IPR011010">
    <property type="entry name" value="DNA_brk_join_enz"/>
</dbReference>
<evidence type="ECO:0000256" key="1">
    <source>
        <dbReference type="ARBA" id="ARBA00023125"/>
    </source>
</evidence>
<dbReference type="InterPro" id="IPR052925">
    <property type="entry name" value="Phage_Integrase-like_Recomb"/>
</dbReference>
<proteinExistence type="predicted"/>
<evidence type="ECO:0008006" key="6">
    <source>
        <dbReference type="Google" id="ProtNLM"/>
    </source>
</evidence>
<accession>A0AAD7FYF3</accession>
<dbReference type="SUPFAM" id="SSF56349">
    <property type="entry name" value="DNA breaking-rejoining enzymes"/>
    <property type="match status" value="1"/>
</dbReference>
<evidence type="ECO:0000313" key="5">
    <source>
        <dbReference type="Proteomes" id="UP001221142"/>
    </source>
</evidence>
<dbReference type="Proteomes" id="UP001221142">
    <property type="component" value="Unassembled WGS sequence"/>
</dbReference>